<evidence type="ECO:0000256" key="4">
    <source>
        <dbReference type="ARBA" id="ARBA00023136"/>
    </source>
</evidence>
<dbReference type="EMBL" id="JARHUD010000003">
    <property type="protein sequence ID" value="MDF2095492.1"/>
    <property type="molecule type" value="Genomic_DNA"/>
</dbReference>
<feature type="domain" description="ABC transmembrane type-2" evidence="6">
    <location>
        <begin position="43"/>
        <end position="268"/>
    </location>
</feature>
<dbReference type="PANTHER" id="PTHR43332:SF1">
    <property type="entry name" value="TRANSPORT PERMEASE PROTEIN"/>
    <property type="match status" value="1"/>
</dbReference>
<evidence type="ECO:0000313" key="7">
    <source>
        <dbReference type="EMBL" id="MDF2095492.1"/>
    </source>
</evidence>
<sequence>MKPQALPEPAGWRPPRNWGRIGWPALWALYRRELLRYLRIAPESLGGALISSLLFLAVFTLAWPDRLQLQPGVSALVFLAPGIAGYALFHNAFENAAFGLLYDKLEGMLGDILMAPLTPAEILCAYVAAAATGGLITGSAVLLVLALFMPLPLPALLPVLAFAVLGTLFFALLGFLTGMWAEKWDRYAVVDTFLVMPLGMLSGSFFTPAILPETARWIMQVNPVFYLIDGFRSGFTGVSEVSPLFGFALGLVLTIGLGALVWRLLRRGWRVQS</sequence>
<proteinExistence type="inferred from homology"/>
<keyword evidence="5" id="KW-1003">Cell membrane</keyword>
<comment type="caution">
    <text evidence="7">The sequence shown here is derived from an EMBL/GenBank/DDBJ whole genome shotgun (WGS) entry which is preliminary data.</text>
</comment>
<name>A0ABT5YKL9_9PROT</name>
<dbReference type="InterPro" id="IPR000412">
    <property type="entry name" value="ABC_2_transport"/>
</dbReference>
<dbReference type="PROSITE" id="PS51012">
    <property type="entry name" value="ABC_TM2"/>
    <property type="match status" value="1"/>
</dbReference>
<feature type="transmembrane region" description="Helical" evidence="5">
    <location>
        <begin position="155"/>
        <end position="176"/>
    </location>
</feature>
<evidence type="ECO:0000256" key="5">
    <source>
        <dbReference type="RuleBase" id="RU361157"/>
    </source>
</evidence>
<feature type="transmembrane region" description="Helical" evidence="5">
    <location>
        <begin position="188"/>
        <end position="211"/>
    </location>
</feature>
<keyword evidence="3 5" id="KW-1133">Transmembrane helix</keyword>
<comment type="subcellular location">
    <subcellularLocation>
        <location evidence="5">Cell inner membrane</location>
        <topology evidence="5">Multi-pass membrane protein</topology>
    </subcellularLocation>
    <subcellularLocation>
        <location evidence="1">Membrane</location>
        <topology evidence="1">Multi-pass membrane protein</topology>
    </subcellularLocation>
</comment>
<feature type="transmembrane region" description="Helical" evidence="5">
    <location>
        <begin position="40"/>
        <end position="63"/>
    </location>
</feature>
<keyword evidence="4 5" id="KW-0472">Membrane</keyword>
<dbReference type="PIRSF" id="PIRSF006648">
    <property type="entry name" value="DrrB"/>
    <property type="match status" value="1"/>
</dbReference>
<evidence type="ECO:0000256" key="3">
    <source>
        <dbReference type="ARBA" id="ARBA00022989"/>
    </source>
</evidence>
<dbReference type="Pfam" id="PF01061">
    <property type="entry name" value="ABC2_membrane"/>
    <property type="match status" value="1"/>
</dbReference>
<comment type="similarity">
    <text evidence="5">Belongs to the ABC-2 integral membrane protein family.</text>
</comment>
<feature type="transmembrane region" description="Helical" evidence="5">
    <location>
        <begin position="244"/>
        <end position="265"/>
    </location>
</feature>
<protein>
    <recommendedName>
        <fullName evidence="5">Transport permease protein</fullName>
    </recommendedName>
</protein>
<dbReference type="PRINTS" id="PR00164">
    <property type="entry name" value="ABC2TRNSPORT"/>
</dbReference>
<keyword evidence="2 5" id="KW-0812">Transmembrane</keyword>
<dbReference type="InterPro" id="IPR013525">
    <property type="entry name" value="ABC2_TM"/>
</dbReference>
<gene>
    <name evidence="7" type="ORF">P2G67_05845</name>
</gene>
<organism evidence="7 8">
    <name type="scientific">Aquibaculum arenosum</name>
    <dbReference type="NCBI Taxonomy" id="3032591"/>
    <lineage>
        <taxon>Bacteria</taxon>
        <taxon>Pseudomonadati</taxon>
        <taxon>Pseudomonadota</taxon>
        <taxon>Alphaproteobacteria</taxon>
        <taxon>Rhodospirillales</taxon>
        <taxon>Rhodovibrionaceae</taxon>
        <taxon>Aquibaculum</taxon>
    </lineage>
</organism>
<comment type="caution">
    <text evidence="5">Lacks conserved residue(s) required for the propagation of feature annotation.</text>
</comment>
<keyword evidence="5" id="KW-0813">Transport</keyword>
<evidence type="ECO:0000256" key="1">
    <source>
        <dbReference type="ARBA" id="ARBA00004141"/>
    </source>
</evidence>
<feature type="transmembrane region" description="Helical" evidence="5">
    <location>
        <begin position="123"/>
        <end position="149"/>
    </location>
</feature>
<evidence type="ECO:0000259" key="6">
    <source>
        <dbReference type="PROSITE" id="PS51012"/>
    </source>
</evidence>
<dbReference type="PANTHER" id="PTHR43332">
    <property type="entry name" value="INNER MEMBRANE TRANSPORT PERMEASE YADH-RELATED"/>
    <property type="match status" value="1"/>
</dbReference>
<dbReference type="InterPro" id="IPR052522">
    <property type="entry name" value="ABC-2_transport_permease"/>
</dbReference>
<accession>A0ABT5YKL9</accession>
<dbReference type="InterPro" id="IPR047817">
    <property type="entry name" value="ABC2_TM_bact-type"/>
</dbReference>
<evidence type="ECO:0000313" key="8">
    <source>
        <dbReference type="Proteomes" id="UP001215503"/>
    </source>
</evidence>
<dbReference type="Proteomes" id="UP001215503">
    <property type="component" value="Unassembled WGS sequence"/>
</dbReference>
<evidence type="ECO:0000256" key="2">
    <source>
        <dbReference type="ARBA" id="ARBA00022692"/>
    </source>
</evidence>
<keyword evidence="8" id="KW-1185">Reference proteome</keyword>
<reference evidence="7 8" key="1">
    <citation type="submission" date="2023-03" db="EMBL/GenBank/DDBJ databases">
        <title>Fodinicurvata sp. CAU 1616 isolated from sea sendiment.</title>
        <authorList>
            <person name="Kim W."/>
        </authorList>
    </citation>
    <scope>NUCLEOTIDE SEQUENCE [LARGE SCALE GENOMIC DNA]</scope>
    <source>
        <strain evidence="7 8">CAU 1616</strain>
    </source>
</reference>
<dbReference type="RefSeq" id="WP_275820971.1">
    <property type="nucleotide sequence ID" value="NZ_JARHUD010000003.1"/>
</dbReference>